<proteinExistence type="predicted"/>
<evidence type="ECO:0000313" key="2">
    <source>
        <dbReference type="EMBL" id="ADZ93063.1"/>
    </source>
</evidence>
<dbReference type="RefSeq" id="WP_013662965.1">
    <property type="nucleotide sequence ID" value="NC_015276.1"/>
</dbReference>
<evidence type="ECO:0000259" key="1">
    <source>
        <dbReference type="Pfam" id="PF05118"/>
    </source>
</evidence>
<evidence type="ECO:0000313" key="3">
    <source>
        <dbReference type="Proteomes" id="UP000001062"/>
    </source>
</evidence>
<protein>
    <submittedName>
        <fullName evidence="2">Aspartyl/Asparaginyl beta-hydroxylase</fullName>
    </submittedName>
</protein>
<dbReference type="STRING" id="717774.Marme_3853"/>
<dbReference type="Gene3D" id="2.60.120.330">
    <property type="entry name" value="B-lactam Antibiotic, Isopenicillin N Synthase, Chain"/>
    <property type="match status" value="1"/>
</dbReference>
<dbReference type="AlphaFoldDB" id="F2JXR5"/>
<dbReference type="PATRIC" id="fig|717774.3.peg.3970"/>
<dbReference type="OrthoDB" id="1441538at2"/>
<organism evidence="2 3">
    <name type="scientific">Marinomonas mediterranea (strain ATCC 700492 / JCM 21426 / NBRC 103028 / MMB-1)</name>
    <dbReference type="NCBI Taxonomy" id="717774"/>
    <lineage>
        <taxon>Bacteria</taxon>
        <taxon>Pseudomonadati</taxon>
        <taxon>Pseudomonadota</taxon>
        <taxon>Gammaproteobacteria</taxon>
        <taxon>Oceanospirillales</taxon>
        <taxon>Oceanospirillaceae</taxon>
        <taxon>Marinomonas</taxon>
    </lineage>
</organism>
<dbReference type="HOGENOM" id="CLU_092409_0_0_6"/>
<gene>
    <name evidence="2" type="ordered locus">Marme_3853</name>
</gene>
<dbReference type="EMBL" id="CP002583">
    <property type="protein sequence ID" value="ADZ93063.1"/>
    <property type="molecule type" value="Genomic_DNA"/>
</dbReference>
<dbReference type="Proteomes" id="UP000001062">
    <property type="component" value="Chromosome"/>
</dbReference>
<reference evidence="2 3" key="1">
    <citation type="journal article" date="2012" name="Stand. Genomic Sci.">
        <title>Complete genome sequence of the melanogenic marine bacterium Marinomonas mediterranea type strain (MMB-1(T)).</title>
        <authorList>
            <person name="Lucas-Elio P."/>
            <person name="Goodwin L."/>
            <person name="Woyke T."/>
            <person name="Pitluck S."/>
            <person name="Nolan M."/>
            <person name="Kyrpides N.C."/>
            <person name="Detter J.C."/>
            <person name="Copeland A."/>
            <person name="Teshima H."/>
            <person name="Bruce D."/>
            <person name="Detter C."/>
            <person name="Tapia R."/>
            <person name="Han S."/>
            <person name="Land M.L."/>
            <person name="Ivanova N."/>
            <person name="Mikhailova N."/>
            <person name="Johnston A.W."/>
            <person name="Sanchez-Amat A."/>
        </authorList>
    </citation>
    <scope>NUCLEOTIDE SEQUENCE [LARGE SCALE GENOMIC DNA]</scope>
    <source>
        <strain evidence="3">ATCC 700492 / JCM 21426 / NBRC 103028 / MMB-1</strain>
    </source>
</reference>
<accession>F2JXR5</accession>
<dbReference type="InterPro" id="IPR027443">
    <property type="entry name" value="IPNS-like_sf"/>
</dbReference>
<feature type="domain" description="Aspartyl/asparaginy/proline hydroxylase" evidence="1">
    <location>
        <begin position="92"/>
        <end position="189"/>
    </location>
</feature>
<dbReference type="KEGG" id="mme:Marme_3853"/>
<dbReference type="eggNOG" id="COG3555">
    <property type="taxonomic scope" value="Bacteria"/>
</dbReference>
<dbReference type="Pfam" id="PF05118">
    <property type="entry name" value="Asp_Arg_Hydrox"/>
    <property type="match status" value="1"/>
</dbReference>
<dbReference type="InterPro" id="IPR007803">
    <property type="entry name" value="Asp/Arg/Pro-Hydrxlase"/>
</dbReference>
<sequence length="211" mass="24213">MDTLARHSEFIGKVFSHQHIEDIRTSLSVIEDDTLWSQHVNQKAYQGVWDVIALRCLSEHQHAHPIMQNFSHHNKDDHWVNLPIISEFGCIQALVDDLEKLEGILIKSVRFMRLHAGANILPHSDNGLGLEYGEARLHVPIISDHNVEFYVADEKVPMNTGELWYINADKTHWVNNNSTLARTHLVIDCQCSHEQFDAICQYIQSGRESDS</sequence>
<name>F2JXR5_MARM1</name>
<keyword evidence="3" id="KW-1185">Reference proteome</keyword>
<dbReference type="SUPFAM" id="SSF51197">
    <property type="entry name" value="Clavaminate synthase-like"/>
    <property type="match status" value="1"/>
</dbReference>